<sequence>MMSRLMLAAALMLAACSGKLERGIVIEDADPAPALAFTAADGQRFDLAAERGKVVMLYFGYTHCPDVCPTTLSDWARAKRALGADTTNIRFVFVSMDPDRDTPELALTYARQFDGAFVGLTGTPLELEDLKKRWSIAAYPEGDPRDGFYTVAHPAHTFVVDRQGRLRVLFQPGVSGEELAQDLRKLF</sequence>
<keyword evidence="8" id="KW-1185">Reference proteome</keyword>
<dbReference type="PANTHER" id="PTHR12151">
    <property type="entry name" value="ELECTRON TRANSPORT PROTIN SCO1/SENC FAMILY MEMBER"/>
    <property type="match status" value="1"/>
</dbReference>
<feature type="binding site" evidence="3">
    <location>
        <position position="153"/>
    </location>
    <ligand>
        <name>Cu cation</name>
        <dbReference type="ChEBI" id="CHEBI:23378"/>
    </ligand>
</feature>
<name>A0AA49JS21_9BACT</name>
<dbReference type="Pfam" id="PF02630">
    <property type="entry name" value="SCO1-SenC"/>
    <property type="match status" value="1"/>
</dbReference>
<keyword evidence="3" id="KW-0479">Metal-binding</keyword>
<dbReference type="Gene3D" id="3.40.30.10">
    <property type="entry name" value="Glutaredoxin"/>
    <property type="match status" value="1"/>
</dbReference>
<dbReference type="CDD" id="cd02968">
    <property type="entry name" value="SCO"/>
    <property type="match status" value="1"/>
</dbReference>
<dbReference type="PROSITE" id="PS51257">
    <property type="entry name" value="PROKAR_LIPOPROTEIN"/>
    <property type="match status" value="1"/>
</dbReference>
<dbReference type="AlphaFoldDB" id="A0AA49JS21"/>
<gene>
    <name evidence="6" type="ORF">Strain138_000169</name>
    <name evidence="7" type="ORF">Strain318_000169</name>
</gene>
<keyword evidence="4" id="KW-1015">Disulfide bond</keyword>
<dbReference type="InterPro" id="IPR013766">
    <property type="entry name" value="Thioredoxin_domain"/>
</dbReference>
<feature type="binding site" evidence="3">
    <location>
        <position position="64"/>
    </location>
    <ligand>
        <name>Cu cation</name>
        <dbReference type="ChEBI" id="CHEBI:23378"/>
    </ligand>
</feature>
<dbReference type="InterPro" id="IPR036249">
    <property type="entry name" value="Thioredoxin-like_sf"/>
</dbReference>
<evidence type="ECO:0000256" key="1">
    <source>
        <dbReference type="ARBA" id="ARBA00010996"/>
    </source>
</evidence>
<accession>A0AA49JS21</accession>
<feature type="domain" description="Thioredoxin" evidence="5">
    <location>
        <begin position="26"/>
        <end position="187"/>
    </location>
</feature>
<evidence type="ECO:0000256" key="4">
    <source>
        <dbReference type="PIRSR" id="PIRSR603782-2"/>
    </source>
</evidence>
<organism evidence="6">
    <name type="scientific">Pseudogemmatithrix spongiicola</name>
    <dbReference type="NCBI Taxonomy" id="3062599"/>
    <lineage>
        <taxon>Bacteria</taxon>
        <taxon>Pseudomonadati</taxon>
        <taxon>Gemmatimonadota</taxon>
        <taxon>Gemmatimonadia</taxon>
        <taxon>Gemmatimonadales</taxon>
        <taxon>Gemmatimonadaceae</taxon>
        <taxon>Pseudogemmatithrix</taxon>
    </lineage>
</organism>
<dbReference type="PANTHER" id="PTHR12151:SF25">
    <property type="entry name" value="LINALOOL DEHYDRATASE_ISOMERASE DOMAIN-CONTAINING PROTEIN"/>
    <property type="match status" value="1"/>
</dbReference>
<dbReference type="KEGG" id="pspc:Strain318_000169"/>
<evidence type="ECO:0000256" key="2">
    <source>
        <dbReference type="ARBA" id="ARBA00023008"/>
    </source>
</evidence>
<feature type="disulfide bond" description="Redox-active" evidence="4">
    <location>
        <begin position="64"/>
        <end position="68"/>
    </location>
</feature>
<keyword evidence="2 3" id="KW-0186">Copper</keyword>
<proteinExistence type="inferred from homology"/>
<feature type="binding site" evidence="3">
    <location>
        <position position="68"/>
    </location>
    <ligand>
        <name>Cu cation</name>
        <dbReference type="ChEBI" id="CHEBI:23378"/>
    </ligand>
</feature>
<dbReference type="EMBL" id="CP130612">
    <property type="protein sequence ID" value="WKW10936.1"/>
    <property type="molecule type" value="Genomic_DNA"/>
</dbReference>
<reference evidence="6" key="1">
    <citation type="submission" date="2023-07" db="EMBL/GenBank/DDBJ databases">
        <authorList>
            <person name="Haufschild T."/>
            <person name="Kallscheuer N."/>
            <person name="Hammer J."/>
            <person name="Kohn T."/>
            <person name="Kabuu M."/>
            <person name="Jogler M."/>
            <person name="Wohfarth N."/>
            <person name="Heuer A."/>
            <person name="Rohde M."/>
            <person name="van Teeseling M.C.F."/>
            <person name="Jogler C."/>
        </authorList>
    </citation>
    <scope>NUCLEOTIDE SEQUENCE</scope>
    <source>
        <strain evidence="6">Strain 138</strain>
        <strain evidence="7">Strain 318</strain>
    </source>
</reference>
<evidence type="ECO:0000259" key="5">
    <source>
        <dbReference type="PROSITE" id="PS51352"/>
    </source>
</evidence>
<dbReference type="EMBL" id="CP130613">
    <property type="protein sequence ID" value="WKW13845.1"/>
    <property type="molecule type" value="Genomic_DNA"/>
</dbReference>
<dbReference type="GO" id="GO:0046872">
    <property type="term" value="F:metal ion binding"/>
    <property type="evidence" value="ECO:0007669"/>
    <property type="project" value="UniProtKB-KW"/>
</dbReference>
<evidence type="ECO:0000256" key="3">
    <source>
        <dbReference type="PIRSR" id="PIRSR603782-1"/>
    </source>
</evidence>
<comment type="similarity">
    <text evidence="1">Belongs to the SCO1/2 family.</text>
</comment>
<dbReference type="PROSITE" id="PS51352">
    <property type="entry name" value="THIOREDOXIN_2"/>
    <property type="match status" value="1"/>
</dbReference>
<dbReference type="Proteomes" id="UP001229955">
    <property type="component" value="Chromosome"/>
</dbReference>
<dbReference type="SUPFAM" id="SSF52833">
    <property type="entry name" value="Thioredoxin-like"/>
    <property type="match status" value="1"/>
</dbReference>
<dbReference type="RefSeq" id="WP_367886646.1">
    <property type="nucleotide sequence ID" value="NZ_CP130612.1"/>
</dbReference>
<dbReference type="InterPro" id="IPR003782">
    <property type="entry name" value="SCO1/SenC"/>
</dbReference>
<protein>
    <submittedName>
        <fullName evidence="6">SCO family protein</fullName>
    </submittedName>
</protein>
<evidence type="ECO:0000313" key="7">
    <source>
        <dbReference type="EMBL" id="WKW13845.1"/>
    </source>
</evidence>
<accession>A0AA49Q791</accession>
<evidence type="ECO:0000313" key="6">
    <source>
        <dbReference type="EMBL" id="WKW10936.1"/>
    </source>
</evidence>
<evidence type="ECO:0000313" key="8">
    <source>
        <dbReference type="Proteomes" id="UP001229955"/>
    </source>
</evidence>